<organism evidence="5 6">
    <name type="scientific">Subtercola boreus</name>
    <dbReference type="NCBI Taxonomy" id="120213"/>
    <lineage>
        <taxon>Bacteria</taxon>
        <taxon>Bacillati</taxon>
        <taxon>Actinomycetota</taxon>
        <taxon>Actinomycetes</taxon>
        <taxon>Micrococcales</taxon>
        <taxon>Microbacteriaceae</taxon>
        <taxon>Subtercola</taxon>
    </lineage>
</organism>
<evidence type="ECO:0000256" key="2">
    <source>
        <dbReference type="ARBA" id="ARBA00023002"/>
    </source>
</evidence>
<dbReference type="NCBIfam" id="NF006073">
    <property type="entry name" value="PRK08219.1"/>
    <property type="match status" value="1"/>
</dbReference>
<dbReference type="InterPro" id="IPR002347">
    <property type="entry name" value="SDR_fam"/>
</dbReference>
<dbReference type="Gene3D" id="3.40.50.720">
    <property type="entry name" value="NAD(P)-binding Rossmann-like Domain"/>
    <property type="match status" value="1"/>
</dbReference>
<feature type="domain" description="Ketoreductase" evidence="4">
    <location>
        <begin position="10"/>
        <end position="177"/>
    </location>
</feature>
<evidence type="ECO:0000256" key="3">
    <source>
        <dbReference type="RuleBase" id="RU000363"/>
    </source>
</evidence>
<dbReference type="SMART" id="SM00822">
    <property type="entry name" value="PKS_KR"/>
    <property type="match status" value="1"/>
</dbReference>
<evidence type="ECO:0000259" key="4">
    <source>
        <dbReference type="SMART" id="SM00822"/>
    </source>
</evidence>
<dbReference type="EMBL" id="NBXE01000002">
    <property type="protein sequence ID" value="RFA29473.1"/>
    <property type="molecule type" value="Genomic_DNA"/>
</dbReference>
<evidence type="ECO:0000313" key="5">
    <source>
        <dbReference type="EMBL" id="RFA29473.1"/>
    </source>
</evidence>
<dbReference type="InterPro" id="IPR036291">
    <property type="entry name" value="NAD(P)-bd_dom_sf"/>
</dbReference>
<keyword evidence="2" id="KW-0560">Oxidoreductase</keyword>
<dbReference type="PRINTS" id="PR00080">
    <property type="entry name" value="SDRFAMILY"/>
</dbReference>
<sequence length="232" mass="24194">MTTARPTARPTALVTGATSGIGRAIAIDLGRTHHVLVGGRNRARIDELVGSLPSAEPFAGDLVQGPIPPLPASLDVLVHSAGVEAGSTVEHTERETWETVFAANVFAVAELTRLALPALRAASGLVVTINSGSGFSSTPGGAVYAASKFALRAFTDALREEERLHGVRVSSVHPGRTDTAMQRAKVAAEGDEYDTRLYLAPESVAAAVRSVVDLPPGGTIETLSMRPTLRRG</sequence>
<dbReference type="InterPro" id="IPR057326">
    <property type="entry name" value="KR_dom"/>
</dbReference>
<gene>
    <name evidence="5" type="ORF">B7R25_00290</name>
</gene>
<dbReference type="PRINTS" id="PR00081">
    <property type="entry name" value="GDHRDH"/>
</dbReference>
<protein>
    <submittedName>
        <fullName evidence="5">Short chain dehydrogenase</fullName>
    </submittedName>
</protein>
<dbReference type="PANTHER" id="PTHR44196">
    <property type="entry name" value="DEHYDROGENASE/REDUCTASE SDR FAMILY MEMBER 7B"/>
    <property type="match status" value="1"/>
</dbReference>
<dbReference type="InterPro" id="IPR020904">
    <property type="entry name" value="Sc_DH/Rdtase_CS"/>
</dbReference>
<evidence type="ECO:0000313" key="6">
    <source>
        <dbReference type="Proteomes" id="UP000257080"/>
    </source>
</evidence>
<comment type="caution">
    <text evidence="5">The sequence shown here is derived from an EMBL/GenBank/DDBJ whole genome shotgun (WGS) entry which is preliminary data.</text>
</comment>
<evidence type="ECO:0000256" key="1">
    <source>
        <dbReference type="ARBA" id="ARBA00006484"/>
    </source>
</evidence>
<dbReference type="GO" id="GO:0016020">
    <property type="term" value="C:membrane"/>
    <property type="evidence" value="ECO:0007669"/>
    <property type="project" value="TreeGrafter"/>
</dbReference>
<dbReference type="PANTHER" id="PTHR44196:SF1">
    <property type="entry name" value="DEHYDROGENASE_REDUCTASE SDR FAMILY MEMBER 7B"/>
    <property type="match status" value="1"/>
</dbReference>
<dbReference type="GO" id="GO:0016491">
    <property type="term" value="F:oxidoreductase activity"/>
    <property type="evidence" value="ECO:0007669"/>
    <property type="project" value="UniProtKB-KW"/>
</dbReference>
<dbReference type="RefSeq" id="WP_116416997.1">
    <property type="nucleotide sequence ID" value="NZ_NBXC01000002.1"/>
</dbReference>
<name>A0A3E0WFW0_9MICO</name>
<comment type="similarity">
    <text evidence="1 3">Belongs to the short-chain dehydrogenases/reductases (SDR) family.</text>
</comment>
<dbReference type="SUPFAM" id="SSF51735">
    <property type="entry name" value="NAD(P)-binding Rossmann-fold domains"/>
    <property type="match status" value="1"/>
</dbReference>
<dbReference type="PROSITE" id="PS00061">
    <property type="entry name" value="ADH_SHORT"/>
    <property type="match status" value="1"/>
</dbReference>
<dbReference type="AlphaFoldDB" id="A0A3E0WFW0"/>
<dbReference type="Pfam" id="PF00106">
    <property type="entry name" value="adh_short"/>
    <property type="match status" value="1"/>
</dbReference>
<reference evidence="5 6" key="1">
    <citation type="submission" date="2017-04" db="EMBL/GenBank/DDBJ databases">
        <title>Comparative genome analysis of Subtercola boreus.</title>
        <authorList>
            <person name="Cho Y.-J."/>
            <person name="Cho A."/>
            <person name="Kim O.-S."/>
            <person name="Lee J.-I."/>
        </authorList>
    </citation>
    <scope>NUCLEOTIDE SEQUENCE [LARGE SCALE GENOMIC DNA]</scope>
    <source>
        <strain evidence="5 6">P28004</strain>
    </source>
</reference>
<dbReference type="OrthoDB" id="158573at2"/>
<dbReference type="Proteomes" id="UP000257080">
    <property type="component" value="Unassembled WGS sequence"/>
</dbReference>
<accession>A0A3E0WFW0</accession>
<proteinExistence type="inferred from homology"/>